<sequence>MKILAEPIEAAVWFKAKEKPWPVKFRYSDREGMLRRVNVDKVISVDEIKTAGIRAFVYRCQSEIDGVMKAYELKYLVSDCRWELYKM</sequence>
<organism evidence="1 2">
    <name type="scientific">Anoxybacterium hadale</name>
    <dbReference type="NCBI Taxonomy" id="3408580"/>
    <lineage>
        <taxon>Bacteria</taxon>
        <taxon>Bacillati</taxon>
        <taxon>Bacillota</taxon>
        <taxon>Clostridia</taxon>
        <taxon>Peptostreptococcales</taxon>
        <taxon>Anaerovoracaceae</taxon>
        <taxon>Anoxybacterium</taxon>
    </lineage>
</organism>
<accession>A0ACD1AB99</accession>
<evidence type="ECO:0000313" key="1">
    <source>
        <dbReference type="EMBL" id="QOX63710.1"/>
    </source>
</evidence>
<gene>
    <name evidence="1" type="ORF">FRZ06_10295</name>
</gene>
<proteinExistence type="predicted"/>
<reference evidence="1" key="1">
    <citation type="submission" date="2019-08" db="EMBL/GenBank/DDBJ databases">
        <title>Genome sequence of Clostridiales bacterium MT110.</title>
        <authorList>
            <person name="Cao J."/>
        </authorList>
    </citation>
    <scope>NUCLEOTIDE SEQUENCE</scope>
    <source>
        <strain evidence="1">MT110</strain>
    </source>
</reference>
<evidence type="ECO:0000313" key="2">
    <source>
        <dbReference type="Proteomes" id="UP000594014"/>
    </source>
</evidence>
<name>A0ACD1AB99_9FIRM</name>
<protein>
    <submittedName>
        <fullName evidence="1">Uncharacterized protein</fullName>
    </submittedName>
</protein>
<keyword evidence="2" id="KW-1185">Reference proteome</keyword>
<dbReference type="EMBL" id="CP042469">
    <property type="protein sequence ID" value="QOX63710.1"/>
    <property type="molecule type" value="Genomic_DNA"/>
</dbReference>
<dbReference type="Proteomes" id="UP000594014">
    <property type="component" value="Chromosome"/>
</dbReference>